<dbReference type="SUPFAM" id="SSF161098">
    <property type="entry name" value="MetI-like"/>
    <property type="match status" value="1"/>
</dbReference>
<feature type="transmembrane region" description="Helical" evidence="6">
    <location>
        <begin position="359"/>
        <end position="378"/>
    </location>
</feature>
<comment type="caution">
    <text evidence="8">The sequence shown here is derived from an EMBL/GenBank/DDBJ whole genome shotgun (WGS) entry which is preliminary data.</text>
</comment>
<keyword evidence="2 6" id="KW-0813">Transport</keyword>
<evidence type="ECO:0000256" key="4">
    <source>
        <dbReference type="ARBA" id="ARBA00022989"/>
    </source>
</evidence>
<accession>A0ABQ2PTN9</accession>
<evidence type="ECO:0000313" key="8">
    <source>
        <dbReference type="EMBL" id="GGP28304.1"/>
    </source>
</evidence>
<dbReference type="Gene3D" id="1.10.3720.10">
    <property type="entry name" value="MetI-like"/>
    <property type="match status" value="1"/>
</dbReference>
<dbReference type="Proteomes" id="UP000621859">
    <property type="component" value="Unassembled WGS sequence"/>
</dbReference>
<feature type="transmembrane region" description="Helical" evidence="6">
    <location>
        <begin position="189"/>
        <end position="209"/>
    </location>
</feature>
<dbReference type="PANTHER" id="PTHR30177">
    <property type="entry name" value="GLYCINE BETAINE/L-PROLINE TRANSPORT SYSTEM PERMEASE PROTEIN PROW"/>
    <property type="match status" value="1"/>
</dbReference>
<evidence type="ECO:0000256" key="6">
    <source>
        <dbReference type="RuleBase" id="RU363032"/>
    </source>
</evidence>
<keyword evidence="9" id="KW-1185">Reference proteome</keyword>
<proteinExistence type="inferred from homology"/>
<evidence type="ECO:0000256" key="1">
    <source>
        <dbReference type="ARBA" id="ARBA00004651"/>
    </source>
</evidence>
<dbReference type="PANTHER" id="PTHR30177:SF30">
    <property type="entry name" value="GLYCINE BETAINE UPTAKE SYSTEM PERMEASE PROTEIN YEHY"/>
    <property type="match status" value="1"/>
</dbReference>
<dbReference type="Pfam" id="PF00528">
    <property type="entry name" value="BPD_transp_1"/>
    <property type="match status" value="1"/>
</dbReference>
<evidence type="ECO:0000256" key="3">
    <source>
        <dbReference type="ARBA" id="ARBA00022692"/>
    </source>
</evidence>
<comment type="similarity">
    <text evidence="6">Belongs to the binding-protein-dependent transport system permease family.</text>
</comment>
<protein>
    <submittedName>
        <fullName evidence="8">Osmoprotectant uptake system permease</fullName>
    </submittedName>
</protein>
<feature type="transmembrane region" description="Helical" evidence="6">
    <location>
        <begin position="251"/>
        <end position="274"/>
    </location>
</feature>
<name>A0ABQ2PTN9_9NEIS</name>
<evidence type="ECO:0000313" key="9">
    <source>
        <dbReference type="Proteomes" id="UP000621859"/>
    </source>
</evidence>
<dbReference type="CDD" id="cd06261">
    <property type="entry name" value="TM_PBP2"/>
    <property type="match status" value="1"/>
</dbReference>
<evidence type="ECO:0000259" key="7">
    <source>
        <dbReference type="PROSITE" id="PS50928"/>
    </source>
</evidence>
<feature type="transmembrane region" description="Helical" evidence="6">
    <location>
        <begin position="145"/>
        <end position="169"/>
    </location>
</feature>
<feature type="transmembrane region" description="Helical" evidence="6">
    <location>
        <begin position="116"/>
        <end position="133"/>
    </location>
</feature>
<feature type="transmembrane region" description="Helical" evidence="6">
    <location>
        <begin position="221"/>
        <end position="245"/>
    </location>
</feature>
<keyword evidence="4 6" id="KW-1133">Transmembrane helix</keyword>
<dbReference type="RefSeq" id="WP_229679375.1">
    <property type="nucleotide sequence ID" value="NZ_BMLY01000013.1"/>
</dbReference>
<reference evidence="9" key="1">
    <citation type="journal article" date="2019" name="Int. J. Syst. Evol. Microbiol.">
        <title>The Global Catalogue of Microorganisms (GCM) 10K type strain sequencing project: providing services to taxonomists for standard genome sequencing and annotation.</title>
        <authorList>
            <consortium name="The Broad Institute Genomics Platform"/>
            <consortium name="The Broad Institute Genome Sequencing Center for Infectious Disease"/>
            <person name="Wu L."/>
            <person name="Ma J."/>
        </authorList>
    </citation>
    <scope>NUCLEOTIDE SEQUENCE [LARGE SCALE GENOMIC DNA]</scope>
    <source>
        <strain evidence="9">CGMCC 1.8860</strain>
    </source>
</reference>
<keyword evidence="5 6" id="KW-0472">Membrane</keyword>
<feature type="transmembrane region" description="Helical" evidence="6">
    <location>
        <begin position="329"/>
        <end position="353"/>
    </location>
</feature>
<sequence length="390" mass="40402">MQVWQAGLIKNRVLLVLWLAGALSAALLPLLTHAPNRLVTGKGISFAAVLSGWHGLVLIPALVLAIAPFCRKHPLRDGIVLLACACWLSGLLALAGHEAQQLALTDSSYSRTSFGGGAWILWGLGWLAAADALGQLKLGPRNTVLVALAVLAPGIGLLFSGQLSALSVLKEYANRRDVFDAALSRHLEIVSATLVPTLLIGVPLGVITFRRTWLRGPVFSVLNLIQTIPSIALFGLLLAPLAALATHVPLLAQWGISGIGVTPAVIALTLYSLLPMARGTAAGLAQVPAAAVEAARGMGMSPRQIFWQVEVPLALPVLLSGLRITTVQAIGLTTVAALIGAGGFGAIMFQGLLSSALDLVLLGAIPVIALAIAADALFKLLGSVLGERGQ</sequence>
<organism evidence="8 9">
    <name type="scientific">Silvimonas amylolytica</name>
    <dbReference type="NCBI Taxonomy" id="449663"/>
    <lineage>
        <taxon>Bacteria</taxon>
        <taxon>Pseudomonadati</taxon>
        <taxon>Pseudomonadota</taxon>
        <taxon>Betaproteobacteria</taxon>
        <taxon>Neisseriales</taxon>
        <taxon>Chitinibacteraceae</taxon>
        <taxon>Silvimonas</taxon>
    </lineage>
</organism>
<feature type="transmembrane region" description="Helical" evidence="6">
    <location>
        <begin position="12"/>
        <end position="32"/>
    </location>
</feature>
<keyword evidence="3 6" id="KW-0812">Transmembrane</keyword>
<feature type="transmembrane region" description="Helical" evidence="6">
    <location>
        <begin position="79"/>
        <end position="96"/>
    </location>
</feature>
<dbReference type="InterPro" id="IPR000515">
    <property type="entry name" value="MetI-like"/>
</dbReference>
<dbReference type="PROSITE" id="PS50928">
    <property type="entry name" value="ABC_TM1"/>
    <property type="match status" value="1"/>
</dbReference>
<dbReference type="InterPro" id="IPR035906">
    <property type="entry name" value="MetI-like_sf"/>
</dbReference>
<feature type="transmembrane region" description="Helical" evidence="6">
    <location>
        <begin position="44"/>
        <end position="67"/>
    </location>
</feature>
<comment type="subcellular location">
    <subcellularLocation>
        <location evidence="1 6">Cell membrane</location>
        <topology evidence="1 6">Multi-pass membrane protein</topology>
    </subcellularLocation>
</comment>
<evidence type="ECO:0000256" key="2">
    <source>
        <dbReference type="ARBA" id="ARBA00022448"/>
    </source>
</evidence>
<evidence type="ECO:0000256" key="5">
    <source>
        <dbReference type="ARBA" id="ARBA00023136"/>
    </source>
</evidence>
<feature type="domain" description="ABC transmembrane type-1" evidence="7">
    <location>
        <begin position="183"/>
        <end position="378"/>
    </location>
</feature>
<gene>
    <name evidence="8" type="ORF">GCM10010971_41230</name>
</gene>
<dbReference type="EMBL" id="BMLY01000013">
    <property type="protein sequence ID" value="GGP28304.1"/>
    <property type="molecule type" value="Genomic_DNA"/>
</dbReference>
<dbReference type="InterPro" id="IPR051204">
    <property type="entry name" value="ABC_transp_perm/SBD"/>
</dbReference>